<dbReference type="Gene3D" id="3.40.50.300">
    <property type="entry name" value="P-loop containing nucleotide triphosphate hydrolases"/>
    <property type="match status" value="2"/>
</dbReference>
<dbReference type="PATRIC" id="fig|1609969.3.peg.2904"/>
<dbReference type="CDD" id="cd00009">
    <property type="entry name" value="AAA"/>
    <property type="match status" value="1"/>
</dbReference>
<dbReference type="PROSITE" id="PS50234">
    <property type="entry name" value="VWFA"/>
    <property type="match status" value="1"/>
</dbReference>
<name>A0A0F0CJN1_9BACT</name>
<reference evidence="3 4" key="1">
    <citation type="submission" date="2015-02" db="EMBL/GenBank/DDBJ databases">
        <title>Single-cell genomics of uncultivated deep-branching MTB reveals a conserved set of magnetosome genes.</title>
        <authorList>
            <person name="Kolinko S."/>
            <person name="Richter M."/>
            <person name="Glockner F.O."/>
            <person name="Brachmann A."/>
            <person name="Schuler D."/>
        </authorList>
    </citation>
    <scope>NUCLEOTIDE SEQUENCE [LARGE SCALE GENOMIC DNA]</scope>
    <source>
        <strain evidence="3">SKK-01</strain>
    </source>
</reference>
<feature type="region of interest" description="Disordered" evidence="1">
    <location>
        <begin position="639"/>
        <end position="718"/>
    </location>
</feature>
<dbReference type="InterPro" id="IPR027417">
    <property type="entry name" value="P-loop_NTPase"/>
</dbReference>
<dbReference type="Proteomes" id="UP000033428">
    <property type="component" value="Unassembled WGS sequence"/>
</dbReference>
<sequence length="2326" mass="268131">METIKNNTEEYLKFKQTLFVSANNNDLVSAKKAYLGMVDVLSKLSAPLRIVSANSVYKIIAQYSNDMNQIAALYKELVALSFQKFPDDMIKVIEKSVDEIVNSLCKDSAEKEKLRDELLKNIKPKNLETYIIPEYFEKNKRDVLIATLYEWDIFIHSSGLSDIKKKIITFPEQNNLLEFKSTLIHEMIHYLGDKGLLKTNKDWEFLTFGGEASHNVVNFLKNGLSIEKAKDIIMPILSTYVNTPNLARGLFEKGMELSKENKNIFQIKLGVSGENAEYFSVKNIAEEVISVYEKNGINSDELKLYLTYLARPPQNNTERAQYMQVTYGAERPIGILLAGFIPGGWQKTKVEPLVWMKKYFDELYKFFGSRDKEDEDWINKELIPLLREYIKFKFGSDVDFKVSEKADEMGLWKYVPADKKNPFAKSSVEYWRTSLLPARVEREEDKLEAREEVKKKAFGHIELAQVRALYGASPSFNEQYKDDLADPVFKGLWDFMTIPKSIAEGEKGFTGMGKGKYAGIPLHIKDLFNSLFNMGNEKIEKDIFNSYPLHLQYINAILKIWSSYEGKENERYEDKWVEVGSLVEQVIVATHEKGWKPIFFYPADFNYEEIFEIVKNEIYPEYKKLFEEEQKREIERKKKEGERTLQSLPQFPPMPSQQPQPGQQPGQQPPQPPQSGQQGQQGQQGQPSAISDLTPPGIDADTLDKTLKGQSGGRKEKFKRTVNKKVDPLDINALSGFDAMIKMMSTGLTEEELKVYEYWKNLIPYKTVKDVKEAFKAFLVKLLGRKFKSSDDLSHEWVDIVDISMSQGGTAKTVKKRPFPVKFTFLLDRSGSMSETVFNGYPRSLFSRLMMMLFLDVMIEINSEYEGLFEWETIIFERRIEKITNFKESKNIKKGRKARVIYDTLTSMEPSGGTNDIRAFATSLKSALDAKLKQEGQGINIVLSIGDGNMGTNIEIKNMLDTAEKKGVYTRVVSVGDNEANQSVVNTCGEKRAIIPPAGDFNKLPKICWEAFIDILEEVTGYKVRQMSSYLGEKGNAEINPAIRRVFSDLSEKSYEFVEGLGTKGRSDENKTGRLFESITWIDENKIDMIFSSVGSGDIAGLKTKTGKTIFKEVENENRFIFNSALTVTDFSGDEYEKEVKELFARFNANKAKKEKYTFAVKEAVGSIKESAPEITTYDIVFINADFSGYCRYKRGGRIYIPLDFMDTLNEKAGKAKEGLKDFILHEYLECLLARYEKLDTEEAAINSRENEIIEDMWQLAQNASSARLTNHELVLAYLKQNDAREGRLNAEGKSIHEQIKEVYEKHRRYTGYRNFFYERENGVDYLVYDNGASPVQKWTRGTGKINVPEKITIDDDDNESIILEDIIQKLYSQEVKHRSYTIDGNVYIRGRPDGSTELNVRGIDGIWPSEPFRVYKKSVEYKKEYIKELGGTIYFDNKTGEVRLVKIEDGIEKEKWNLKFEQEEDIKQNRVLVLKGEPGLGKDELLHAMSHLMGEELWYLVGHEDATESDIVAKRVLTEEGSKYVYSSLNYVQHNGGIVVISEGQYIDEEAFGALKEAIASGQHERIIKERYERFIEKSEGKLERIVRKTVTNHPRSRIVLTTNIKRRGIKIEGFNDQAILERFITSHFVWKRPPEEIELEYRLVMEKLGRVRPELKGEELEKTKKKLWNIAKGLVDVVSLLRLGFMDYNAEAIQVLRADNFLRWKELLRDNTFQVGRVDSQGKMINPRVVGDKVRRAPSPRVAGKVLEFASMFPKTWENEPWKVIRMFFNFDANNMDEVEKEKQMAIIKQMFNKGYYEDENNIKINFKDKGGVEPIHLTEKSFRWEGEYLIVEPEKIDKGNGGKEQVWDKLKIWCPEPARGQKLPKEIKKWLSTGNGRNQGLLYQMLQLRELGINIMLIGDAGTGKSYLSRGVCKLLSGPDIESYNLSQATRLNKLLEMPELDKDGKVYNQYGPVLRAAIKGKIVFIDELTQGRPGVQAGLNEALQRNLIVVTEEMLSAERGFGFIFAANTPGGPFKVEAPSDEFIERCAVLKVDPLPTEELHSFLEILAEGKGKVVNPRVIGEKKIKNSATGETEKIQVGDKREDRYMGLAGVYQYLRKKIYDNPEERLLRRVPGFRLFEVLIPHIRDYWKEPHYKWERNEKQFYQKQLWKYFKDFFEQAAKDNESLYEIEILIKEAFEASGLWSNDVEKDGVLEYLNGEDMVLRKVIRNAKTGDKEIDKKLNYIQTQNSGSSVKKRLEEIRKEVEKLVVTEEEWGKFKRDEKLERLYKAREIWQILYLITSKRGEGTGLNEYPTEIFRQMKSIMEKIQSRIHIEENRRAKKE</sequence>
<dbReference type="InterPro" id="IPR011704">
    <property type="entry name" value="ATPase_dyneun-rel_AAA"/>
</dbReference>
<keyword evidence="4" id="KW-1185">Reference proteome</keyword>
<feature type="domain" description="VWFA" evidence="2">
    <location>
        <begin position="822"/>
        <end position="1019"/>
    </location>
</feature>
<dbReference type="GO" id="GO:0005524">
    <property type="term" value="F:ATP binding"/>
    <property type="evidence" value="ECO:0007669"/>
    <property type="project" value="InterPro"/>
</dbReference>
<dbReference type="Pfam" id="PF07728">
    <property type="entry name" value="AAA_5"/>
    <property type="match status" value="2"/>
</dbReference>
<evidence type="ECO:0000256" key="1">
    <source>
        <dbReference type="SAM" id="MobiDB-lite"/>
    </source>
</evidence>
<dbReference type="SUPFAM" id="SSF52540">
    <property type="entry name" value="P-loop containing nucleoside triphosphate hydrolases"/>
    <property type="match status" value="2"/>
</dbReference>
<evidence type="ECO:0000313" key="3">
    <source>
        <dbReference type="EMBL" id="KJJ83442.1"/>
    </source>
</evidence>
<dbReference type="PANTHER" id="PTHR42759:SF1">
    <property type="entry name" value="MAGNESIUM-CHELATASE SUBUNIT CHLD"/>
    <property type="match status" value="1"/>
</dbReference>
<dbReference type="InterPro" id="IPR036465">
    <property type="entry name" value="vWFA_dom_sf"/>
</dbReference>
<dbReference type="GO" id="GO:0016887">
    <property type="term" value="F:ATP hydrolysis activity"/>
    <property type="evidence" value="ECO:0007669"/>
    <property type="project" value="InterPro"/>
</dbReference>
<protein>
    <submittedName>
        <fullName evidence="3">ATPase, AAA+ type, core domain protein</fullName>
    </submittedName>
</protein>
<gene>
    <name evidence="3" type="ORF">OMAG_002690</name>
</gene>
<dbReference type="Gene3D" id="3.40.50.410">
    <property type="entry name" value="von Willebrand factor, type A domain"/>
    <property type="match status" value="1"/>
</dbReference>
<dbReference type="InterPro" id="IPR002035">
    <property type="entry name" value="VWF_A"/>
</dbReference>
<comment type="caution">
    <text evidence="3">The sequence shown here is derived from an EMBL/GenBank/DDBJ whole genome shotgun (WGS) entry which is preliminary data.</text>
</comment>
<dbReference type="SUPFAM" id="SSF53300">
    <property type="entry name" value="vWA-like"/>
    <property type="match status" value="1"/>
</dbReference>
<dbReference type="InterPro" id="IPR050764">
    <property type="entry name" value="CbbQ/NirQ/NorQ/GpvN"/>
</dbReference>
<proteinExistence type="predicted"/>
<evidence type="ECO:0000259" key="2">
    <source>
        <dbReference type="PROSITE" id="PS50234"/>
    </source>
</evidence>
<evidence type="ECO:0000313" key="4">
    <source>
        <dbReference type="Proteomes" id="UP000033428"/>
    </source>
</evidence>
<accession>A0A0F0CJN1</accession>
<dbReference type="SMART" id="SM00382">
    <property type="entry name" value="AAA"/>
    <property type="match status" value="2"/>
</dbReference>
<feature type="compositionally biased region" description="Low complexity" evidence="1">
    <location>
        <begin position="674"/>
        <end position="688"/>
    </location>
</feature>
<dbReference type="InterPro" id="IPR003593">
    <property type="entry name" value="AAA+_ATPase"/>
</dbReference>
<dbReference type="EMBL" id="JYNY01000582">
    <property type="protein sequence ID" value="KJJ83442.1"/>
    <property type="molecule type" value="Genomic_DNA"/>
</dbReference>
<organism evidence="3 4">
    <name type="scientific">Candidatus Omnitrophus magneticus</name>
    <dbReference type="NCBI Taxonomy" id="1609969"/>
    <lineage>
        <taxon>Bacteria</taxon>
        <taxon>Pseudomonadati</taxon>
        <taxon>Candidatus Omnitrophota</taxon>
        <taxon>Candidatus Omnitrophus</taxon>
    </lineage>
</organism>
<dbReference type="PANTHER" id="PTHR42759">
    <property type="entry name" value="MOXR FAMILY PROTEIN"/>
    <property type="match status" value="1"/>
</dbReference>